<dbReference type="AlphaFoldDB" id="A0A5U5UU85"/>
<protein>
    <submittedName>
        <fullName evidence="1">Uncharacterized protein</fullName>
    </submittedName>
</protein>
<accession>A0A5U5UU85</accession>
<evidence type="ECO:0000313" key="1">
    <source>
        <dbReference type="EMBL" id="EBQ6907660.1"/>
    </source>
</evidence>
<reference evidence="1" key="1">
    <citation type="submission" date="2018-07" db="EMBL/GenBank/DDBJ databases">
        <authorList>
            <consortium name="PulseNet: The National Subtyping Network for Foodborne Disease Surveillance"/>
            <person name="Tarr C.L."/>
            <person name="Trees E."/>
            <person name="Katz L.S."/>
            <person name="Carleton-Romer H.A."/>
            <person name="Stroika S."/>
            <person name="Kucerova Z."/>
            <person name="Roache K.F."/>
            <person name="Sabol A.L."/>
            <person name="Besser J."/>
            <person name="Gerner-Smidt P."/>
        </authorList>
    </citation>
    <scope>NUCLEOTIDE SEQUENCE</scope>
    <source>
        <strain evidence="1">PNUSAS007277</strain>
    </source>
</reference>
<comment type="caution">
    <text evidence="1">The sequence shown here is derived from an EMBL/GenBank/DDBJ whole genome shotgun (WGS) entry which is preliminary data.</text>
</comment>
<organism evidence="1">
    <name type="scientific">Salmonella enterica</name>
    <name type="common">Salmonella choleraesuis</name>
    <dbReference type="NCBI Taxonomy" id="28901"/>
    <lineage>
        <taxon>Bacteria</taxon>
        <taxon>Pseudomonadati</taxon>
        <taxon>Pseudomonadota</taxon>
        <taxon>Gammaproteobacteria</taxon>
        <taxon>Enterobacterales</taxon>
        <taxon>Enterobacteriaceae</taxon>
        <taxon>Salmonella</taxon>
    </lineage>
</organism>
<gene>
    <name evidence="1" type="ORF">BWL67_09205</name>
</gene>
<sequence length="293" mass="34491">EKFKYKKRNKYLKLELDSESAEWLLNHAFKELSQFYREKKEVGNYHLESFKNALYLLAFSDECHNDKTLIYRELIGLVSGDYNQLDFIDCITEYVTICFNNKREMDLDFIRGVMNGLIENYSLSTIKQRGYYNHILSSARNIFIIANELGLSFDNHALLKQLLSSVNDCESMEKIRTVETIIHELFIVGDDLTKKMIKEFIGSLDIDQFGHDKKIKFKLFLLAANIIEKDDRIANDTLTMIKNLSKNKFSSELYSVRNTLEFLVNNKEMQEFSESYEEIKKLILLLENKYLSH</sequence>
<proteinExistence type="predicted"/>
<dbReference type="EMBL" id="AAGPUT010000008">
    <property type="protein sequence ID" value="EBQ6907660.1"/>
    <property type="molecule type" value="Genomic_DNA"/>
</dbReference>
<name>A0A5U5UU85_SALER</name>
<feature type="non-terminal residue" evidence="1">
    <location>
        <position position="1"/>
    </location>
</feature>